<dbReference type="Gene3D" id="3.40.50.11820">
    <property type="match status" value="1"/>
</dbReference>
<evidence type="ECO:0000256" key="1">
    <source>
        <dbReference type="ARBA" id="ARBA00004202"/>
    </source>
</evidence>
<evidence type="ECO:0000256" key="6">
    <source>
        <dbReference type="ARBA" id="ARBA00023136"/>
    </source>
</evidence>
<dbReference type="AlphaFoldDB" id="A0AAP6XH85"/>
<keyword evidence="4" id="KW-0808">Transferase</keyword>
<feature type="domain" description="Glycosyl transferase family 1" evidence="7">
    <location>
        <begin position="1092"/>
        <end position="1198"/>
    </location>
</feature>
<sequence length="1253" mass="141025">MAKNRLGILIAKAGGALEKSNSTSVNNLSRSLYSAASKVDIALGSFRQGNRLYKLGEYEAAIPFLQKAFETGYPSVEVPRRLAIAHYENEAPTFAREVIESAIRDARYSPEDRKVLEKLLDAVQASGVEHAPMPESRGNRTGVADRKPALKPWQKAEVMAHDYEKERHNSSWLYKYADTLQNCGRLKESAIEFSNAYARSNGSSWYAYRAGLAYELSGSLAESAFYYGEAIRLDKKFNSEKYGIGPFHAEKGYFDLAADAFSAKYRTNARAQDRADIALKAARMYAQVLNIDCAVEFYEKALEGRPFKPSLLMELSHLLELAERYEEAAKYSQVATALAKSNDEKDKSSWSLARQLASQGLYQKAAELYHHILTERSEKDEVSPQISAADDFGADSYLRAAIQRFKPEDVQGALHAFEVAQRLGLAQEIRRIFDLLKVSHAYIDRPVLQFMINWLMSARQFEEVCTLARQADINEEPHLYGQKRPAKGSHAQRLAKYAAWCDLPLQVNVVLYESNLGLSIDCNPYAIYRKLQADSPQDLIHVWAVDGSVNIPEDVQQSANTIVINKSSLAYTKLLATAKYIINNSTFPTYFTRREGQKYLMTWHGTPLKTLGNDQREAMTHGNMARNYLQASHAIFPNEHTREVMIDHQDIGEVCPATIALTGYPRNDVLVDNAGATRNECPIALFAPTWRETDSMEAQAEHLVQVGEQLRAAGFKPLLRAHHYVETVAQEKDPSLEFVDRAVSTYDILPNVDLLVTDYSSIYFDFAVTKRPIVFFVPDWAEYKEVRGVYFEKSELPGTVCENYEDLSKALGNYAQLPLPGSDFLDRFCPYEDGNATKRTIELLFGGGNDSEIEPYVRGGAHGKPTVLFRQSFVPNGMASSFINLSKQLVRNDIGVTVLTPGESLRADEGRQQTLFSLPSEVKVIGRVGPIIKTELEYHYAANERKRTKPRPKFAQTIHERMYKREAQRILPDTNFDAYIEFDGYSEFMADVMIAIANGSSKTGIYLHSDIVSEAKTRMPELFRIINGVNDFDRVVSVSERLMALNNQRFKEECGVTVENPCFIENSIVGEEIVSKSLMAPEVELPVDFAEGFFVHVGRFSPEKNHDFLIDVFAEILSTNPSVKLVLVGDGPERERIQQRVDQLGLDKNVFFTGLVKNPYPYIAMSRGVLLPSLHEGQPMVILEASCLGIPVFASDIDAVVGMRHLVDVNMLPLETSAWVETLQREDSDKTRQLDYAAYEAEAIEQFRRVFFS</sequence>
<accession>A0AAP6XH85</accession>
<protein>
    <submittedName>
        <fullName evidence="8">Glycosyltransferase</fullName>
    </submittedName>
</protein>
<evidence type="ECO:0000313" key="8">
    <source>
        <dbReference type="EMBL" id="NJJ03044.1"/>
    </source>
</evidence>
<dbReference type="InterPro" id="IPR051612">
    <property type="entry name" value="Teichoic_Acid_Biosynth"/>
</dbReference>
<dbReference type="RefSeq" id="WP_167615611.1">
    <property type="nucleotide sequence ID" value="NZ_JAAUVV010000002.1"/>
</dbReference>
<dbReference type="SUPFAM" id="SSF53756">
    <property type="entry name" value="UDP-Glycosyltransferase/glycogen phosphorylase"/>
    <property type="match status" value="2"/>
</dbReference>
<comment type="caution">
    <text evidence="8">The sequence shown here is derived from an EMBL/GenBank/DDBJ whole genome shotgun (WGS) entry which is preliminary data.</text>
</comment>
<organism evidence="8 9">
    <name type="scientific">Corynebacterium coyleae</name>
    <dbReference type="NCBI Taxonomy" id="53374"/>
    <lineage>
        <taxon>Bacteria</taxon>
        <taxon>Bacillati</taxon>
        <taxon>Actinomycetota</taxon>
        <taxon>Actinomycetes</taxon>
        <taxon>Mycobacteriales</taxon>
        <taxon>Corynebacteriaceae</taxon>
        <taxon>Corynebacterium</taxon>
    </lineage>
</organism>
<keyword evidence="6" id="KW-0472">Membrane</keyword>
<evidence type="ECO:0000256" key="4">
    <source>
        <dbReference type="ARBA" id="ARBA00022679"/>
    </source>
</evidence>
<proteinExistence type="inferred from homology"/>
<dbReference type="GO" id="GO:0016757">
    <property type="term" value="F:glycosyltransferase activity"/>
    <property type="evidence" value="ECO:0007669"/>
    <property type="project" value="InterPro"/>
</dbReference>
<dbReference type="Gene3D" id="1.25.40.10">
    <property type="entry name" value="Tetratricopeptide repeat domain"/>
    <property type="match status" value="2"/>
</dbReference>
<dbReference type="CDD" id="cd03811">
    <property type="entry name" value="GT4_GT28_WabH-like"/>
    <property type="match status" value="1"/>
</dbReference>
<dbReference type="PANTHER" id="PTHR37316">
    <property type="entry name" value="TEICHOIC ACID GLYCEROL-PHOSPHATE PRIMASE"/>
    <property type="match status" value="1"/>
</dbReference>
<dbReference type="GO" id="GO:0047355">
    <property type="term" value="F:CDP-glycerol glycerophosphotransferase activity"/>
    <property type="evidence" value="ECO:0007669"/>
    <property type="project" value="InterPro"/>
</dbReference>
<dbReference type="InterPro" id="IPR043149">
    <property type="entry name" value="TagF_N"/>
</dbReference>
<dbReference type="GO" id="GO:0019350">
    <property type="term" value="P:teichoic acid biosynthetic process"/>
    <property type="evidence" value="ECO:0007669"/>
    <property type="project" value="UniProtKB-KW"/>
</dbReference>
<evidence type="ECO:0000256" key="5">
    <source>
        <dbReference type="ARBA" id="ARBA00022944"/>
    </source>
</evidence>
<dbReference type="GO" id="GO:0005886">
    <property type="term" value="C:plasma membrane"/>
    <property type="evidence" value="ECO:0007669"/>
    <property type="project" value="UniProtKB-SubCell"/>
</dbReference>
<gene>
    <name evidence="8" type="ORF">HC138_01435</name>
</gene>
<evidence type="ECO:0000256" key="3">
    <source>
        <dbReference type="ARBA" id="ARBA00022475"/>
    </source>
</evidence>
<dbReference type="Pfam" id="PF04464">
    <property type="entry name" value="Glyphos_transf"/>
    <property type="match status" value="1"/>
</dbReference>
<dbReference type="Gene3D" id="3.40.50.2000">
    <property type="entry name" value="Glycogen Phosphorylase B"/>
    <property type="match status" value="2"/>
</dbReference>
<evidence type="ECO:0000259" key="7">
    <source>
        <dbReference type="Pfam" id="PF00534"/>
    </source>
</evidence>
<reference evidence="8 9" key="1">
    <citation type="submission" date="2020-03" db="EMBL/GenBank/DDBJ databases">
        <title>Draft genome sequences of bacterial isolates from the female urobiome.</title>
        <authorList>
            <person name="Miller-Ensminger T."/>
            <person name="Wolfe A.J."/>
            <person name="Putonti C."/>
        </authorList>
    </citation>
    <scope>NUCLEOTIDE SEQUENCE [LARGE SCALE GENOMIC DNA]</scope>
    <source>
        <strain evidence="8 9">UMB8490</strain>
    </source>
</reference>
<dbReference type="EMBL" id="JAAUVV010000002">
    <property type="protein sequence ID" value="NJJ03044.1"/>
    <property type="molecule type" value="Genomic_DNA"/>
</dbReference>
<dbReference type="Proteomes" id="UP000591626">
    <property type="component" value="Unassembled WGS sequence"/>
</dbReference>
<keyword evidence="5" id="KW-0777">Teichoic acid biosynthesis</keyword>
<dbReference type="Pfam" id="PF00534">
    <property type="entry name" value="Glycos_transf_1"/>
    <property type="match status" value="1"/>
</dbReference>
<dbReference type="InterPro" id="IPR007554">
    <property type="entry name" value="Glycerophosphate_synth"/>
</dbReference>
<comment type="subcellular location">
    <subcellularLocation>
        <location evidence="1">Cell membrane</location>
        <topology evidence="1">Peripheral membrane protein</topology>
    </subcellularLocation>
</comment>
<dbReference type="InterPro" id="IPR043148">
    <property type="entry name" value="TagF_C"/>
</dbReference>
<comment type="similarity">
    <text evidence="2">Belongs to the CDP-glycerol glycerophosphotransferase family.</text>
</comment>
<dbReference type="SUPFAM" id="SSF48452">
    <property type="entry name" value="TPR-like"/>
    <property type="match status" value="2"/>
</dbReference>
<evidence type="ECO:0000313" key="9">
    <source>
        <dbReference type="Proteomes" id="UP000591626"/>
    </source>
</evidence>
<dbReference type="PANTHER" id="PTHR37316:SF3">
    <property type="entry name" value="TEICHOIC ACID GLYCEROL-PHOSPHATE TRANSFERASE"/>
    <property type="match status" value="1"/>
</dbReference>
<keyword evidence="3" id="KW-1003">Cell membrane</keyword>
<dbReference type="InterPro" id="IPR011990">
    <property type="entry name" value="TPR-like_helical_dom_sf"/>
</dbReference>
<dbReference type="InterPro" id="IPR001296">
    <property type="entry name" value="Glyco_trans_1"/>
</dbReference>
<evidence type="ECO:0000256" key="2">
    <source>
        <dbReference type="ARBA" id="ARBA00010488"/>
    </source>
</evidence>
<dbReference type="Gene3D" id="3.40.50.12580">
    <property type="match status" value="1"/>
</dbReference>
<name>A0AAP6XH85_9CORY</name>